<keyword evidence="2" id="KW-1185">Reference proteome</keyword>
<sequence>MDHYSLDAYAVYSSSPSGSTPRTPSPNSSLTDSIGSLPHTPAHYKLDIEPVPLKPILISDHMDDNQHGIAPEGVALWQTNPNAQPPVIHAAQFSTPPTTLLGELYEHDLHPQDQHLHEVSLASHEWHQQHHPQHHHLQQQQDVAALRRATYPYVRQEREDAYSLPPFIPQDDHRPQHVYTESLSMLDQSAQPGPSLVGPDLRHHSFTAPGPFEFSSPAHIYRDLDPHVKLEDPAMSGMVPSQVLYRSPSMDHMHQPPFLQHPPIPVQHTDDAASKETQYLRRRCFNCSQTEPPSWRRSTLNPGKIVCNKCGLYERTHLRPRPLRFDELRTGNKSRRKKAATLPTAGSAAPATSIKLETAEAPVITRRSSVSSASSTSDWDDSLSVASSGSASVSTFNSPVPPPFSLPLEASGQSPQLLPRDGGIRLPNVDIVSLSMGSPRPTTAPEFGGPQGEYFVPMVPSTSLPGTPALGGSPAMTGSPAVLARDMPEVTGWQSISIDGSAADKSRRSSILRKTVVA</sequence>
<reference evidence="1" key="2">
    <citation type="journal article" date="2022" name="New Phytol.">
        <title>Evolutionary transition to the ectomycorrhizal habit in the genomes of a hyperdiverse lineage of mushroom-forming fungi.</title>
        <authorList>
            <person name="Looney B."/>
            <person name="Miyauchi S."/>
            <person name="Morin E."/>
            <person name="Drula E."/>
            <person name="Courty P.E."/>
            <person name="Kohler A."/>
            <person name="Kuo A."/>
            <person name="LaButti K."/>
            <person name="Pangilinan J."/>
            <person name="Lipzen A."/>
            <person name="Riley R."/>
            <person name="Andreopoulos W."/>
            <person name="He G."/>
            <person name="Johnson J."/>
            <person name="Nolan M."/>
            <person name="Tritt A."/>
            <person name="Barry K.W."/>
            <person name="Grigoriev I.V."/>
            <person name="Nagy L.G."/>
            <person name="Hibbett D."/>
            <person name="Henrissat B."/>
            <person name="Matheny P.B."/>
            <person name="Labbe J."/>
            <person name="Martin F.M."/>
        </authorList>
    </citation>
    <scope>NUCLEOTIDE SEQUENCE</scope>
    <source>
        <strain evidence="1">EC-137</strain>
    </source>
</reference>
<accession>A0ACB8QDV6</accession>
<dbReference type="Proteomes" id="UP000814128">
    <property type="component" value="Unassembled WGS sequence"/>
</dbReference>
<gene>
    <name evidence="1" type="ORF">K488DRAFT_72544</name>
</gene>
<protein>
    <submittedName>
        <fullName evidence="1">Uncharacterized protein</fullName>
    </submittedName>
</protein>
<dbReference type="EMBL" id="MU273645">
    <property type="protein sequence ID" value="KAI0030004.1"/>
    <property type="molecule type" value="Genomic_DNA"/>
</dbReference>
<reference evidence="1" key="1">
    <citation type="submission" date="2021-02" db="EMBL/GenBank/DDBJ databases">
        <authorList>
            <consortium name="DOE Joint Genome Institute"/>
            <person name="Ahrendt S."/>
            <person name="Looney B.P."/>
            <person name="Miyauchi S."/>
            <person name="Morin E."/>
            <person name="Drula E."/>
            <person name="Courty P.E."/>
            <person name="Chicoki N."/>
            <person name="Fauchery L."/>
            <person name="Kohler A."/>
            <person name="Kuo A."/>
            <person name="Labutti K."/>
            <person name="Pangilinan J."/>
            <person name="Lipzen A."/>
            <person name="Riley R."/>
            <person name="Andreopoulos W."/>
            <person name="He G."/>
            <person name="Johnson J."/>
            <person name="Barry K.W."/>
            <person name="Grigoriev I.V."/>
            <person name="Nagy L."/>
            <person name="Hibbett D."/>
            <person name="Henrissat B."/>
            <person name="Matheny P.B."/>
            <person name="Labbe J."/>
            <person name="Martin F."/>
        </authorList>
    </citation>
    <scope>NUCLEOTIDE SEQUENCE</scope>
    <source>
        <strain evidence="1">EC-137</strain>
    </source>
</reference>
<name>A0ACB8QDV6_9AGAM</name>
<proteinExistence type="predicted"/>
<organism evidence="1 2">
    <name type="scientific">Vararia minispora EC-137</name>
    <dbReference type="NCBI Taxonomy" id="1314806"/>
    <lineage>
        <taxon>Eukaryota</taxon>
        <taxon>Fungi</taxon>
        <taxon>Dikarya</taxon>
        <taxon>Basidiomycota</taxon>
        <taxon>Agaricomycotina</taxon>
        <taxon>Agaricomycetes</taxon>
        <taxon>Russulales</taxon>
        <taxon>Lachnocladiaceae</taxon>
        <taxon>Vararia</taxon>
    </lineage>
</organism>
<comment type="caution">
    <text evidence="1">The sequence shown here is derived from an EMBL/GenBank/DDBJ whole genome shotgun (WGS) entry which is preliminary data.</text>
</comment>
<evidence type="ECO:0000313" key="1">
    <source>
        <dbReference type="EMBL" id="KAI0030004.1"/>
    </source>
</evidence>
<evidence type="ECO:0000313" key="2">
    <source>
        <dbReference type="Proteomes" id="UP000814128"/>
    </source>
</evidence>